<reference evidence="4 5" key="1">
    <citation type="submission" date="2019-10" db="EMBL/GenBank/DDBJ databases">
        <title>Whole genome shotgun sequence of Acrocarpospora pleiomorpha NBRC 16267.</title>
        <authorList>
            <person name="Ichikawa N."/>
            <person name="Kimura A."/>
            <person name="Kitahashi Y."/>
            <person name="Komaki H."/>
            <person name="Oguchi A."/>
        </authorList>
    </citation>
    <scope>NUCLEOTIDE SEQUENCE [LARGE SCALE GENOMIC DNA]</scope>
    <source>
        <strain evidence="4 5">NBRC 16267</strain>
    </source>
</reference>
<name>A0A5M3XD13_9ACTN</name>
<dbReference type="OrthoDB" id="5242879at2"/>
<dbReference type="SUPFAM" id="SSF63817">
    <property type="entry name" value="Sortase"/>
    <property type="match status" value="1"/>
</dbReference>
<dbReference type="GO" id="GO:0016787">
    <property type="term" value="F:hydrolase activity"/>
    <property type="evidence" value="ECO:0007669"/>
    <property type="project" value="UniProtKB-KW"/>
</dbReference>
<feature type="active site" description="Acyl-thioester intermediate" evidence="2">
    <location>
        <position position="198"/>
    </location>
</feature>
<dbReference type="Pfam" id="PF04203">
    <property type="entry name" value="Sortase"/>
    <property type="match status" value="1"/>
</dbReference>
<dbReference type="InterPro" id="IPR023365">
    <property type="entry name" value="Sortase_dom-sf"/>
</dbReference>
<keyword evidence="3" id="KW-0812">Transmembrane</keyword>
<keyword evidence="3" id="KW-0472">Membrane</keyword>
<keyword evidence="1" id="KW-0378">Hydrolase</keyword>
<feature type="transmembrane region" description="Helical" evidence="3">
    <location>
        <begin position="32"/>
        <end position="49"/>
    </location>
</feature>
<protein>
    <submittedName>
        <fullName evidence="4">Class E sortase</fullName>
    </submittedName>
</protein>
<dbReference type="Proteomes" id="UP000377595">
    <property type="component" value="Unassembled WGS sequence"/>
</dbReference>
<dbReference type="NCBIfam" id="TIGR01076">
    <property type="entry name" value="sortase_fam"/>
    <property type="match status" value="1"/>
</dbReference>
<dbReference type="InterPro" id="IPR053465">
    <property type="entry name" value="Sortase_Class_E"/>
</dbReference>
<evidence type="ECO:0000256" key="2">
    <source>
        <dbReference type="PIRSR" id="PIRSR605754-1"/>
    </source>
</evidence>
<feature type="active site" description="Proton donor/acceptor" evidence="2">
    <location>
        <position position="132"/>
    </location>
</feature>
<dbReference type="AlphaFoldDB" id="A0A5M3XD13"/>
<dbReference type="RefSeq" id="WP_155343661.1">
    <property type="nucleotide sequence ID" value="NZ_BAAAHM010000010.1"/>
</dbReference>
<organism evidence="4 5">
    <name type="scientific">Acrocarpospora pleiomorpha</name>
    <dbReference type="NCBI Taxonomy" id="90975"/>
    <lineage>
        <taxon>Bacteria</taxon>
        <taxon>Bacillati</taxon>
        <taxon>Actinomycetota</taxon>
        <taxon>Actinomycetes</taxon>
        <taxon>Streptosporangiales</taxon>
        <taxon>Streptosporangiaceae</taxon>
        <taxon>Acrocarpospora</taxon>
    </lineage>
</organism>
<dbReference type="CDD" id="cd05830">
    <property type="entry name" value="Sortase_E"/>
    <property type="match status" value="1"/>
</dbReference>
<keyword evidence="3" id="KW-1133">Transmembrane helix</keyword>
<dbReference type="InterPro" id="IPR042003">
    <property type="entry name" value="Sortase_E"/>
</dbReference>
<gene>
    <name evidence="4" type="ORF">Aple_014410</name>
</gene>
<dbReference type="Gene3D" id="2.40.260.10">
    <property type="entry name" value="Sortase"/>
    <property type="match status" value="1"/>
</dbReference>
<dbReference type="InterPro" id="IPR005754">
    <property type="entry name" value="Sortase"/>
</dbReference>
<evidence type="ECO:0000313" key="4">
    <source>
        <dbReference type="EMBL" id="GES18546.1"/>
    </source>
</evidence>
<dbReference type="EMBL" id="BLAF01000007">
    <property type="protein sequence ID" value="GES18546.1"/>
    <property type="molecule type" value="Genomic_DNA"/>
</dbReference>
<accession>A0A5M3XD13</accession>
<keyword evidence="5" id="KW-1185">Reference proteome</keyword>
<evidence type="ECO:0000313" key="5">
    <source>
        <dbReference type="Proteomes" id="UP000377595"/>
    </source>
</evidence>
<dbReference type="NCBIfam" id="NF033747">
    <property type="entry name" value="class_E_sortase"/>
    <property type="match status" value="1"/>
</dbReference>
<sequence>MVTGQAALPYQQDDDDLWEPPSRRLARGVGELMITLGVLALLFAAYAVYGKAWQIQAEQNLIDDRLNHAWATANAGAAPALGQPLARLHIPKLDMKWAVVEGVTQADLRKGPGHYPKTARPGEIGNMAVAGHRIPSVFWDIDQLDTGDTIIAETKNAWFIYSVTGHRKVLPTSVEVIAPTPNEPGVSPERAMLTLTTCNPKLQNWQRLVVFAELTRSQAKSAGRPAELGKRK</sequence>
<proteinExistence type="predicted"/>
<comment type="caution">
    <text evidence="4">The sequence shown here is derived from an EMBL/GenBank/DDBJ whole genome shotgun (WGS) entry which is preliminary data.</text>
</comment>
<evidence type="ECO:0000256" key="3">
    <source>
        <dbReference type="SAM" id="Phobius"/>
    </source>
</evidence>
<evidence type="ECO:0000256" key="1">
    <source>
        <dbReference type="ARBA" id="ARBA00022801"/>
    </source>
</evidence>